<accession>A0A371AWE8</accession>
<dbReference type="CDD" id="cd21809">
    <property type="entry name" value="ABC-2_lan_permease-like"/>
    <property type="match status" value="1"/>
</dbReference>
<keyword evidence="3" id="KW-1185">Reference proteome</keyword>
<protein>
    <submittedName>
        <fullName evidence="2">ABC transporter permease</fullName>
    </submittedName>
</protein>
<evidence type="ECO:0000313" key="3">
    <source>
        <dbReference type="Proteomes" id="UP000255036"/>
    </source>
</evidence>
<feature type="transmembrane region" description="Helical" evidence="1">
    <location>
        <begin position="138"/>
        <end position="159"/>
    </location>
</feature>
<feature type="transmembrane region" description="Helical" evidence="1">
    <location>
        <begin position="215"/>
        <end position="234"/>
    </location>
</feature>
<name>A0A371AWE8_9FIRM</name>
<comment type="caution">
    <text evidence="2">The sequence shown here is derived from an EMBL/GenBank/DDBJ whole genome shotgun (WGS) entry which is preliminary data.</text>
</comment>
<dbReference type="OrthoDB" id="9781996at2"/>
<dbReference type="EMBL" id="QRCT01000016">
    <property type="protein sequence ID" value="RDU23906.1"/>
    <property type="molecule type" value="Genomic_DNA"/>
</dbReference>
<feature type="transmembrane region" description="Helical" evidence="1">
    <location>
        <begin position="57"/>
        <end position="76"/>
    </location>
</feature>
<gene>
    <name evidence="2" type="ORF">DWV06_06315</name>
</gene>
<organism evidence="2 3">
    <name type="scientific">Anaerosacchariphilus polymeriproducens</name>
    <dbReference type="NCBI Taxonomy" id="1812858"/>
    <lineage>
        <taxon>Bacteria</taxon>
        <taxon>Bacillati</taxon>
        <taxon>Bacillota</taxon>
        <taxon>Clostridia</taxon>
        <taxon>Lachnospirales</taxon>
        <taxon>Lachnospiraceae</taxon>
        <taxon>Anaerosacchariphilus</taxon>
    </lineage>
</organism>
<dbReference type="Pfam" id="PF12730">
    <property type="entry name" value="ABC2_membrane_4"/>
    <property type="match status" value="1"/>
</dbReference>
<keyword evidence="1" id="KW-1133">Transmembrane helix</keyword>
<feature type="transmembrane region" description="Helical" evidence="1">
    <location>
        <begin position="17"/>
        <end position="37"/>
    </location>
</feature>
<evidence type="ECO:0000313" key="2">
    <source>
        <dbReference type="EMBL" id="RDU23906.1"/>
    </source>
</evidence>
<dbReference type="Proteomes" id="UP000255036">
    <property type="component" value="Unassembled WGS sequence"/>
</dbReference>
<keyword evidence="1" id="KW-0472">Membrane</keyword>
<feature type="transmembrane region" description="Helical" evidence="1">
    <location>
        <begin position="96"/>
        <end position="123"/>
    </location>
</feature>
<dbReference type="RefSeq" id="WP_115481339.1">
    <property type="nucleotide sequence ID" value="NZ_QRCT01000016.1"/>
</dbReference>
<sequence length="244" mass="28331">MLFRCIQVEQKKLRKSYLWFVFLLIPCIPAIMGTFNYLQSLETLKSEWYSLWTQHTLFYSSFFYAPLIAVYCSYLWRLEHLNQNWNFVMTVPVPRFCLFLAKFSMVFFMTILTQIWVGILFYMSGKFAGLSGTVPIEIWTWILRGSIAGTVIILLQLYLSMIIRSFSVPVVISLIGSIVGLVINSMGIGFAWPYSLLLIGMNANRENEMLGNRNYIFILSCLIFCVMIIGISMFRLKKKDIKTS</sequence>
<reference evidence="2 3" key="1">
    <citation type="submission" date="2018-07" db="EMBL/GenBank/DDBJ databases">
        <title>Anaerosacharophilus polymeroproducens gen. nov. sp. nov., an anaerobic bacterium isolated from salt field.</title>
        <authorList>
            <person name="Kim W."/>
            <person name="Yang S.-H."/>
            <person name="Oh J."/>
            <person name="Lee J.-H."/>
            <person name="Kwon K.K."/>
        </authorList>
    </citation>
    <scope>NUCLEOTIDE SEQUENCE [LARGE SCALE GENOMIC DNA]</scope>
    <source>
        <strain evidence="2 3">MCWD5</strain>
    </source>
</reference>
<feature type="transmembrane region" description="Helical" evidence="1">
    <location>
        <begin position="171"/>
        <end position="195"/>
    </location>
</feature>
<evidence type="ECO:0000256" key="1">
    <source>
        <dbReference type="SAM" id="Phobius"/>
    </source>
</evidence>
<proteinExistence type="predicted"/>
<dbReference type="AlphaFoldDB" id="A0A371AWE8"/>
<keyword evidence="1" id="KW-0812">Transmembrane</keyword>